<evidence type="ECO:0000313" key="2">
    <source>
        <dbReference type="EMBL" id="MEK8031757.1"/>
    </source>
</evidence>
<dbReference type="Pfam" id="PF11445">
    <property type="entry name" value="DUF2894"/>
    <property type="match status" value="2"/>
</dbReference>
<reference evidence="2 3" key="1">
    <citation type="submission" date="2024-04" db="EMBL/GenBank/DDBJ databases">
        <title>Novel species of the genus Ideonella isolated from streams.</title>
        <authorList>
            <person name="Lu H."/>
        </authorList>
    </citation>
    <scope>NUCLEOTIDE SEQUENCE [LARGE SCALE GENOMIC DNA]</scope>
    <source>
        <strain evidence="2 3">DXS29W</strain>
    </source>
</reference>
<dbReference type="EMBL" id="JBBUTG010000006">
    <property type="protein sequence ID" value="MEK8031757.1"/>
    <property type="molecule type" value="Genomic_DNA"/>
</dbReference>
<feature type="region of interest" description="Disordered" evidence="1">
    <location>
        <begin position="212"/>
        <end position="240"/>
    </location>
</feature>
<organism evidence="2 3">
    <name type="scientific">Ideonella lacteola</name>
    <dbReference type="NCBI Taxonomy" id="2984193"/>
    <lineage>
        <taxon>Bacteria</taxon>
        <taxon>Pseudomonadati</taxon>
        <taxon>Pseudomonadota</taxon>
        <taxon>Betaproteobacteria</taxon>
        <taxon>Burkholderiales</taxon>
        <taxon>Sphaerotilaceae</taxon>
        <taxon>Ideonella</taxon>
    </lineage>
</organism>
<feature type="compositionally biased region" description="Low complexity" evidence="1">
    <location>
        <begin position="168"/>
        <end position="195"/>
    </location>
</feature>
<feature type="compositionally biased region" description="Low complexity" evidence="1">
    <location>
        <begin position="109"/>
        <end position="128"/>
    </location>
</feature>
<dbReference type="Proteomes" id="UP001371218">
    <property type="component" value="Unassembled WGS sequence"/>
</dbReference>
<gene>
    <name evidence="2" type="ORF">AACH06_13095</name>
</gene>
<feature type="region of interest" description="Disordered" evidence="1">
    <location>
        <begin position="65"/>
        <end position="195"/>
    </location>
</feature>
<protein>
    <submittedName>
        <fullName evidence="2">DUF2894 domain-containing protein</fullName>
    </submittedName>
</protein>
<sequence>MTDTAGSPADLEATLADWRLRGADQRDPVRFRFIEAMAQRAAAQQGPVRRMLDARLASLMQAYEADAGRASPAPEGAEPDASESPATAEPLAEARAEPQPLAEHVPEDAAAPTTQATGQPAAETAPEPKAQPPIAPAHPKTTRRAPPSKSRAAETAGHAPATPTRMGTASPLTPTLPTLPARPASPGATSGKAGEAGALGDLLAHLAQRQMPLAPPHRPGAPAAPGMHSTPAARGTAPLAASAPPELKALQYFRSTWSRLSTEQRLAQSAAKLPENAGPLNSQHLVHQSLVLMRELSPGYLERFIAHVDALLWLDQVTHSAGPR</sequence>
<name>A0ABU9BSB9_9BURK</name>
<dbReference type="InterPro" id="IPR021549">
    <property type="entry name" value="DUF2894"/>
</dbReference>
<keyword evidence="3" id="KW-1185">Reference proteome</keyword>
<proteinExistence type="predicted"/>
<accession>A0ABU9BSB9</accession>
<evidence type="ECO:0000313" key="3">
    <source>
        <dbReference type="Proteomes" id="UP001371218"/>
    </source>
</evidence>
<dbReference type="RefSeq" id="WP_341426140.1">
    <property type="nucleotide sequence ID" value="NZ_JBBUTG010000006.1"/>
</dbReference>
<comment type="caution">
    <text evidence="2">The sequence shown here is derived from an EMBL/GenBank/DDBJ whole genome shotgun (WGS) entry which is preliminary data.</text>
</comment>
<evidence type="ECO:0000256" key="1">
    <source>
        <dbReference type="SAM" id="MobiDB-lite"/>
    </source>
</evidence>